<dbReference type="AlphaFoldDB" id="A0AA35THX0"/>
<dbReference type="InterPro" id="IPR027417">
    <property type="entry name" value="P-loop_NTPase"/>
</dbReference>
<feature type="domain" description="NOA1/YqeH-like C-terminal" evidence="1">
    <location>
        <begin position="417"/>
        <end position="517"/>
    </location>
</feature>
<dbReference type="InterPro" id="IPR052807">
    <property type="entry name" value="Mito_transl_resp_regulator"/>
</dbReference>
<dbReference type="InterPro" id="IPR048422">
    <property type="entry name" value="NOA1/YqeH-like_C"/>
</dbReference>
<dbReference type="PANTHER" id="PTHR46406">
    <property type="entry name" value="NITRIC OXIDE-ASSOCIATED PROTEIN 1"/>
    <property type="match status" value="1"/>
</dbReference>
<evidence type="ECO:0000313" key="3">
    <source>
        <dbReference type="Proteomes" id="UP001174909"/>
    </source>
</evidence>
<comment type="caution">
    <text evidence="2">The sequence shown here is derived from an EMBL/GenBank/DDBJ whole genome shotgun (WGS) entry which is preliminary data.</text>
</comment>
<organism evidence="2 3">
    <name type="scientific">Geodia barretti</name>
    <name type="common">Barrett's horny sponge</name>
    <dbReference type="NCBI Taxonomy" id="519541"/>
    <lineage>
        <taxon>Eukaryota</taxon>
        <taxon>Metazoa</taxon>
        <taxon>Porifera</taxon>
        <taxon>Demospongiae</taxon>
        <taxon>Heteroscleromorpha</taxon>
        <taxon>Tetractinellida</taxon>
        <taxon>Astrophorina</taxon>
        <taxon>Geodiidae</taxon>
        <taxon>Geodia</taxon>
    </lineage>
</organism>
<dbReference type="Proteomes" id="UP001174909">
    <property type="component" value="Unassembled WGS sequence"/>
</dbReference>
<accession>A0AA35THX0</accession>
<sequence length="544" mass="60065">MPHQRRSRYNQHPSLWSRWQLSYCTSTTTEGRLNIDTRSTCGGCGSKLQCDDAGKPGYVPRDKLLQYLAGPDTAVGLEEEEREKENGDLDEGEAEEIFRNPQQRLICKRCFSLKHYNTALNVTLQAEDYQRHLSHLRHKRALILLVVDVIDFPGSLFPDLSTLVSPVSRVLVVGNKIDLLPRDSDGDLRRRLEGVILDECLSSSLRDRTVLGVEFTSVKSGEGLERLANTVMESWGNRGDVYLLGCTNVGKSSLFNYLLMSLCGATPGELVGGERGGGVGVPPPVATISHWPGTTMGLLSFPLMSVGKRRRLISRGVRELGLERHSILVPTTTSVRMEGDDKRASTEVAQNRFWLHDTPGAINDAQLINLLTTKELKLALPKKPLKPRTFILRPGQCLMLGGLARLDYFDGSKSAYFTVFAASYIPIHVTRVDKADQVWANNLGKPLLKVPFGEVERQARFPTLSPQLVSVTGSGWRTSSADIILSSAGWVAVTMAQGEEVSLMAYTPGGGGVSCRRPSLYPTAVNQRGKRLRNRNHRAPFIGQ</sequence>
<dbReference type="CDD" id="cd01855">
    <property type="entry name" value="YqeH"/>
    <property type="match status" value="1"/>
</dbReference>
<keyword evidence="3" id="KW-1185">Reference proteome</keyword>
<dbReference type="Gene3D" id="3.40.50.300">
    <property type="entry name" value="P-loop containing nucleotide triphosphate hydrolases"/>
    <property type="match status" value="1"/>
</dbReference>
<evidence type="ECO:0000313" key="2">
    <source>
        <dbReference type="EMBL" id="CAI8047866.1"/>
    </source>
</evidence>
<dbReference type="Pfam" id="PF21516">
    <property type="entry name" value="YqeH-like_C"/>
    <property type="match status" value="1"/>
</dbReference>
<reference evidence="2" key="1">
    <citation type="submission" date="2023-03" db="EMBL/GenBank/DDBJ databases">
        <authorList>
            <person name="Steffen K."/>
            <person name="Cardenas P."/>
        </authorList>
    </citation>
    <scope>NUCLEOTIDE SEQUENCE</scope>
</reference>
<protein>
    <submittedName>
        <fullName evidence="2">Nitric oxide-associated protein 1</fullName>
    </submittedName>
</protein>
<dbReference type="PANTHER" id="PTHR46406:SF1">
    <property type="entry name" value="NITRIC OXIDE-ASSOCIATED PROTEIN 1"/>
    <property type="match status" value="1"/>
</dbReference>
<name>A0AA35THX0_GEOBA</name>
<dbReference type="SUPFAM" id="SSF52540">
    <property type="entry name" value="P-loop containing nucleoside triphosphate hydrolases"/>
    <property type="match status" value="1"/>
</dbReference>
<evidence type="ECO:0000259" key="1">
    <source>
        <dbReference type="Pfam" id="PF21516"/>
    </source>
</evidence>
<gene>
    <name evidence="2" type="ORF">GBAR_LOCUS26473</name>
</gene>
<proteinExistence type="predicted"/>
<dbReference type="EMBL" id="CASHTH010003683">
    <property type="protein sequence ID" value="CAI8047866.1"/>
    <property type="molecule type" value="Genomic_DNA"/>
</dbReference>